<accession>A0A8I2ZQQ6</accession>
<dbReference type="EMBL" id="JAEMWZ010000120">
    <property type="protein sequence ID" value="KAG7135424.1"/>
    <property type="molecule type" value="Genomic_DNA"/>
</dbReference>
<organism evidence="2 3">
    <name type="scientific">Verticillium longisporum</name>
    <name type="common">Verticillium dahliae var. longisporum</name>
    <dbReference type="NCBI Taxonomy" id="100787"/>
    <lineage>
        <taxon>Eukaryota</taxon>
        <taxon>Fungi</taxon>
        <taxon>Dikarya</taxon>
        <taxon>Ascomycota</taxon>
        <taxon>Pezizomycotina</taxon>
        <taxon>Sordariomycetes</taxon>
        <taxon>Hypocreomycetidae</taxon>
        <taxon>Glomerellales</taxon>
        <taxon>Plectosphaerellaceae</taxon>
        <taxon>Verticillium</taxon>
    </lineage>
</organism>
<gene>
    <name evidence="2" type="ORF">HYQ45_006693</name>
</gene>
<evidence type="ECO:0008006" key="4">
    <source>
        <dbReference type="Google" id="ProtNLM"/>
    </source>
</evidence>
<dbReference type="OrthoDB" id="2997776at2759"/>
<feature type="compositionally biased region" description="Acidic residues" evidence="1">
    <location>
        <begin position="319"/>
        <end position="329"/>
    </location>
</feature>
<reference evidence="2" key="1">
    <citation type="journal article" date="2021" name="Mol. Plant Pathol.">
        <title>A 20-kb lineage-specific genomic region tames virulence in pathogenic amphidiploid Verticillium longisporum.</title>
        <authorList>
            <person name="Harting R."/>
            <person name="Starke J."/>
            <person name="Kusch H."/>
            <person name="Poggeler S."/>
            <person name="Maurus I."/>
            <person name="Schluter R."/>
            <person name="Landesfeind M."/>
            <person name="Bulla I."/>
            <person name="Nowrousian M."/>
            <person name="de Jonge R."/>
            <person name="Stahlhut G."/>
            <person name="Hoff K.J."/>
            <person name="Asshauer K.P."/>
            <person name="Thurmer A."/>
            <person name="Stanke M."/>
            <person name="Daniel R."/>
            <person name="Morgenstern B."/>
            <person name="Thomma B.P.H.J."/>
            <person name="Kronstad J.W."/>
            <person name="Braus-Stromeyer S.A."/>
            <person name="Braus G.H."/>
        </authorList>
    </citation>
    <scope>NUCLEOTIDE SEQUENCE</scope>
    <source>
        <strain evidence="2">Vl32</strain>
    </source>
</reference>
<comment type="caution">
    <text evidence="2">The sequence shown here is derived from an EMBL/GenBank/DDBJ whole genome shotgun (WGS) entry which is preliminary data.</text>
</comment>
<dbReference type="AlphaFoldDB" id="A0A8I2ZQQ6"/>
<feature type="region of interest" description="Disordered" evidence="1">
    <location>
        <begin position="301"/>
        <end position="329"/>
    </location>
</feature>
<name>A0A8I2ZQQ6_VERLO</name>
<evidence type="ECO:0000256" key="1">
    <source>
        <dbReference type="SAM" id="MobiDB-lite"/>
    </source>
</evidence>
<dbReference type="Proteomes" id="UP000689129">
    <property type="component" value="Unassembled WGS sequence"/>
</dbReference>
<sequence>MTTDLPPTATRARSLPYLPPEIWMHIIGCITDSRYIPRVWLNLRLVSRFFQTVTERVFANCHLRRSRLEFLAFDPVTDEHRQPRDLNFALDFDRLSDDGLRAVYTDKAMAGQHGTSRLIASDATVHDECVKQWREKVTAYLAPPPTNRYDVAPHILVLRRIANDTELPNLRVDYDRFEASFDWRPALSKLFGEEEYRKWAGKQHPDREWRDIIKSVDSGRMNRIALSRAVMYRLHDPKKVDSKVRQTRIKRYYRAHGREMQPGSFGDVDYLCKTREVFAVRQDLRRAFISDEWMMGDGEEERRGTFYDDGAGVEFPQSDPEDEPDEDDDALVPIHRTLNQRILFILRDHFSEQFHCMHNLRSALHHVQSPQSEAAVKWGSPITSR</sequence>
<protein>
    <recommendedName>
        <fullName evidence="4">F-box domain-containing protein</fullName>
    </recommendedName>
</protein>
<evidence type="ECO:0000313" key="3">
    <source>
        <dbReference type="Proteomes" id="UP000689129"/>
    </source>
</evidence>
<evidence type="ECO:0000313" key="2">
    <source>
        <dbReference type="EMBL" id="KAG7135424.1"/>
    </source>
</evidence>
<proteinExistence type="predicted"/>